<dbReference type="PANTHER" id="PTHR43861">
    <property type="entry name" value="TRANS-ACONITATE 2-METHYLTRANSFERASE-RELATED"/>
    <property type="match status" value="1"/>
</dbReference>
<organism evidence="3 4">
    <name type="scientific">Paenibacillus oryzae</name>
    <dbReference type="NCBI Taxonomy" id="1844972"/>
    <lineage>
        <taxon>Bacteria</taxon>
        <taxon>Bacillati</taxon>
        <taxon>Bacillota</taxon>
        <taxon>Bacilli</taxon>
        <taxon>Bacillales</taxon>
        <taxon>Paenibacillaceae</taxon>
        <taxon>Paenibacillus</taxon>
    </lineage>
</organism>
<feature type="coiled-coil region" evidence="1">
    <location>
        <begin position="376"/>
        <end position="403"/>
    </location>
</feature>
<dbReference type="InterPro" id="IPR029063">
    <property type="entry name" value="SAM-dependent_MTases_sf"/>
</dbReference>
<keyword evidence="4" id="KW-1185">Reference proteome</keyword>
<keyword evidence="1" id="KW-0175">Coiled coil</keyword>
<gene>
    <name evidence="3" type="ORF">A7K91_12545</name>
</gene>
<dbReference type="RefSeq" id="WP_068684901.1">
    <property type="nucleotide sequence ID" value="NZ_LYPA01000065.1"/>
</dbReference>
<dbReference type="CDD" id="cd02440">
    <property type="entry name" value="AdoMet_MTases"/>
    <property type="match status" value="1"/>
</dbReference>
<dbReference type="AlphaFoldDB" id="A0A1A5YFH6"/>
<dbReference type="Proteomes" id="UP000092024">
    <property type="component" value="Unassembled WGS sequence"/>
</dbReference>
<protein>
    <recommendedName>
        <fullName evidence="2">Methyltransferase type 11 domain-containing protein</fullName>
    </recommendedName>
</protein>
<comment type="caution">
    <text evidence="3">The sequence shown here is derived from an EMBL/GenBank/DDBJ whole genome shotgun (WGS) entry which is preliminary data.</text>
</comment>
<dbReference type="SUPFAM" id="SSF53335">
    <property type="entry name" value="S-adenosyl-L-methionine-dependent methyltransferases"/>
    <property type="match status" value="1"/>
</dbReference>
<feature type="domain" description="Methyltransferase type 11" evidence="2">
    <location>
        <begin position="34"/>
        <end position="127"/>
    </location>
</feature>
<dbReference type="OrthoDB" id="8936324at2"/>
<reference evidence="3 4" key="1">
    <citation type="submission" date="2016-05" db="EMBL/GenBank/DDBJ databases">
        <title>Paenibacillus oryzae. sp. nov., isolated from the rice root.</title>
        <authorList>
            <person name="Zhang J."/>
            <person name="Zhang X."/>
        </authorList>
    </citation>
    <scope>NUCLEOTIDE SEQUENCE [LARGE SCALE GENOMIC DNA]</scope>
    <source>
        <strain evidence="3 4">1DrF-4</strain>
    </source>
</reference>
<dbReference type="InterPro" id="IPR013216">
    <property type="entry name" value="Methyltransf_11"/>
</dbReference>
<dbReference type="GO" id="GO:0008757">
    <property type="term" value="F:S-adenosylmethionine-dependent methyltransferase activity"/>
    <property type="evidence" value="ECO:0007669"/>
    <property type="project" value="InterPro"/>
</dbReference>
<dbReference type="PANTHER" id="PTHR43861:SF6">
    <property type="entry name" value="METHYLTRANSFERASE TYPE 11"/>
    <property type="match status" value="1"/>
</dbReference>
<evidence type="ECO:0000256" key="1">
    <source>
        <dbReference type="SAM" id="Coils"/>
    </source>
</evidence>
<evidence type="ECO:0000313" key="3">
    <source>
        <dbReference type="EMBL" id="OBR64338.1"/>
    </source>
</evidence>
<dbReference type="Gene3D" id="3.40.50.150">
    <property type="entry name" value="Vaccinia Virus protein VP39"/>
    <property type="match status" value="1"/>
</dbReference>
<evidence type="ECO:0000259" key="2">
    <source>
        <dbReference type="Pfam" id="PF08241"/>
    </source>
</evidence>
<evidence type="ECO:0000313" key="4">
    <source>
        <dbReference type="Proteomes" id="UP000092024"/>
    </source>
</evidence>
<sequence length="403" mass="46962">MFERFYPNKRDISYYEHNHRYHLASSFAKDKRILDIACGEGYGTHFLSQFASEIIGVDVDSQTIKTAQGKYLNPNLEYKVDDINKLSFDEGYFDIVVCFETIEHVPDPFTALNNLKRVLKKDGVLIISTPNKAVYSDEKQFNNPHHIYEFYFTDFQESLEKCFPKIEIYGQRVVRGSYVWELNRLDSNINNMNNGILLPMYYIAVCSEEIIERQIKSSFYCDEFVDFEIDQAKQIIAQKDVELMEAQRHSANKDDEIYSAKKVIDDKEIEIDKARNNINSLVSNVNTLENEINKLVEWNNTLKKEIQVSQNALREKIFEIDKLKSVIDDYAEQIDAARNNNQLKDLEIENARVVIEMKNTELGNAKNVISDLWQQIESAKAVIDDKERELSKARNIITENQKL</sequence>
<dbReference type="EMBL" id="LYPA01000065">
    <property type="protein sequence ID" value="OBR64338.1"/>
    <property type="molecule type" value="Genomic_DNA"/>
</dbReference>
<feature type="coiled-coil region" evidence="1">
    <location>
        <begin position="229"/>
        <end position="347"/>
    </location>
</feature>
<accession>A0A1A5YFH6</accession>
<dbReference type="Gene3D" id="1.10.287.1490">
    <property type="match status" value="1"/>
</dbReference>
<name>A0A1A5YFH6_9BACL</name>
<dbReference type="Pfam" id="PF08241">
    <property type="entry name" value="Methyltransf_11"/>
    <property type="match status" value="1"/>
</dbReference>
<dbReference type="STRING" id="1844972.A7K91_12545"/>
<proteinExistence type="predicted"/>